<keyword evidence="3" id="KW-1185">Reference proteome</keyword>
<keyword evidence="1" id="KW-0812">Transmembrane</keyword>
<keyword evidence="2" id="KW-0407">Ion channel</keyword>
<comment type="caution">
    <text evidence="2">The sequence shown here is derived from an EMBL/GenBank/DDBJ whole genome shotgun (WGS) entry which is preliminary data.</text>
</comment>
<protein>
    <submittedName>
        <fullName evidence="2">K+ channel, pore region</fullName>
    </submittedName>
</protein>
<evidence type="ECO:0000313" key="2">
    <source>
        <dbReference type="EMBL" id="CCF83995.1"/>
    </source>
</evidence>
<evidence type="ECO:0000313" key="3">
    <source>
        <dbReference type="Proteomes" id="UP000004221"/>
    </source>
</evidence>
<organism evidence="2 3">
    <name type="scientific">Nitrolancea hollandica Lb</name>
    <dbReference type="NCBI Taxonomy" id="1129897"/>
    <lineage>
        <taxon>Bacteria</taxon>
        <taxon>Pseudomonadati</taxon>
        <taxon>Thermomicrobiota</taxon>
        <taxon>Thermomicrobia</taxon>
        <taxon>Sphaerobacterales</taxon>
        <taxon>Sphaerobacterineae</taxon>
        <taxon>Sphaerobacteraceae</taxon>
        <taxon>Nitrolancea</taxon>
    </lineage>
</organism>
<keyword evidence="1" id="KW-1133">Transmembrane helix</keyword>
<dbReference type="Proteomes" id="UP000004221">
    <property type="component" value="Unassembled WGS sequence"/>
</dbReference>
<accession>I4EH33</accession>
<name>I4EH33_9BACT</name>
<dbReference type="GO" id="GO:0034220">
    <property type="term" value="P:monoatomic ion transmembrane transport"/>
    <property type="evidence" value="ECO:0007669"/>
    <property type="project" value="UniProtKB-KW"/>
</dbReference>
<reference evidence="2 3" key="1">
    <citation type="journal article" date="2012" name="ISME J.">
        <title>Nitrification expanded: discovery, physiology and genomics of a nitrite-oxidizing bacterium from the phylum Chloroflexi.</title>
        <authorList>
            <person name="Sorokin D.Y."/>
            <person name="Lucker S."/>
            <person name="Vejmelkova D."/>
            <person name="Kostrikina N.A."/>
            <person name="Kleerebezem R."/>
            <person name="Rijpstra W.I."/>
            <person name="Damste J.S."/>
            <person name="Le Paslier D."/>
            <person name="Muyzer G."/>
            <person name="Wagner M."/>
            <person name="van Loosdrecht M.C."/>
            <person name="Daims H."/>
        </authorList>
    </citation>
    <scope>NUCLEOTIDE SEQUENCE [LARGE SCALE GENOMIC DNA]</scope>
    <source>
        <strain evidence="3">none</strain>
    </source>
</reference>
<dbReference type="RefSeq" id="WP_008477797.1">
    <property type="nucleotide sequence ID" value="NZ_CAGS01000220.1"/>
</dbReference>
<evidence type="ECO:0000256" key="1">
    <source>
        <dbReference type="SAM" id="Phobius"/>
    </source>
</evidence>
<keyword evidence="2" id="KW-0813">Transport</keyword>
<keyword evidence="2" id="KW-0406">Ion transport</keyword>
<feature type="transmembrane region" description="Helical" evidence="1">
    <location>
        <begin position="6"/>
        <end position="26"/>
    </location>
</feature>
<dbReference type="AlphaFoldDB" id="I4EH33"/>
<sequence>MFILSVIGSLLLIVIVLWDAFETIVLPRRMSRRFRLAAMVYRITWIPGSSRAADRGPRQSRDLPHFYGPLSLLLLLSVWA</sequence>
<keyword evidence="1" id="KW-0472">Membrane</keyword>
<dbReference type="EMBL" id="CAGS01000220">
    <property type="protein sequence ID" value="CCF83995.1"/>
    <property type="molecule type" value="Genomic_DNA"/>
</dbReference>
<gene>
    <name evidence="2" type="ORF">NITHO_2970005</name>
</gene>
<proteinExistence type="predicted"/>